<reference evidence="1" key="1">
    <citation type="journal article" date="2021" name="Microb. Physiol.">
        <title>Proteogenomic Insights into the Physiology of Marine, Sulfate-Reducing, Filamentous Desulfonema limicola and Desulfonema magnum.</title>
        <authorList>
            <person name="Schnaars V."/>
            <person name="Wohlbrand L."/>
            <person name="Scheve S."/>
            <person name="Hinrichs C."/>
            <person name="Reinhardt R."/>
            <person name="Rabus R."/>
        </authorList>
    </citation>
    <scope>NUCLEOTIDE SEQUENCE</scope>
    <source>
        <strain evidence="1">5ac10</strain>
    </source>
</reference>
<protein>
    <submittedName>
        <fullName evidence="1">Uncharacterized protein</fullName>
    </submittedName>
</protein>
<gene>
    <name evidence="1" type="ORF">dnl_41200</name>
</gene>
<dbReference type="AlphaFoldDB" id="A0A975BAH7"/>
<dbReference type="Proteomes" id="UP000663720">
    <property type="component" value="Chromosome"/>
</dbReference>
<keyword evidence="2" id="KW-1185">Reference proteome</keyword>
<organism evidence="1 2">
    <name type="scientific">Desulfonema limicola</name>
    <dbReference type="NCBI Taxonomy" id="45656"/>
    <lineage>
        <taxon>Bacteria</taxon>
        <taxon>Pseudomonadati</taxon>
        <taxon>Thermodesulfobacteriota</taxon>
        <taxon>Desulfobacteria</taxon>
        <taxon>Desulfobacterales</taxon>
        <taxon>Desulfococcaceae</taxon>
        <taxon>Desulfonema</taxon>
    </lineage>
</organism>
<proteinExistence type="predicted"/>
<dbReference type="KEGG" id="dli:dnl_41200"/>
<accession>A0A975BAH7</accession>
<evidence type="ECO:0000313" key="2">
    <source>
        <dbReference type="Proteomes" id="UP000663720"/>
    </source>
</evidence>
<dbReference type="EMBL" id="CP061799">
    <property type="protein sequence ID" value="QTA81771.1"/>
    <property type="molecule type" value="Genomic_DNA"/>
</dbReference>
<name>A0A975BAH7_9BACT</name>
<sequence length="46" mass="5240">MICTNSNKDRIDKPSKFWCISIIYDFSKPPDSLSEYAPEVKGVKTS</sequence>
<evidence type="ECO:0000313" key="1">
    <source>
        <dbReference type="EMBL" id="QTA81771.1"/>
    </source>
</evidence>